<dbReference type="EC" id="2.3.1.225" evidence="8"/>
<feature type="domain" description="Palmitoyltransferase DHHC" evidence="9">
    <location>
        <begin position="262"/>
        <end position="384"/>
    </location>
</feature>
<keyword evidence="3" id="KW-0677">Repeat</keyword>
<dbReference type="InterPro" id="IPR002110">
    <property type="entry name" value="Ankyrin_rpt"/>
</dbReference>
<comment type="catalytic activity">
    <reaction evidence="8">
        <text>L-cysteinyl-[protein] + hexadecanoyl-CoA = S-hexadecanoyl-L-cysteinyl-[protein] + CoA</text>
        <dbReference type="Rhea" id="RHEA:36683"/>
        <dbReference type="Rhea" id="RHEA-COMP:10131"/>
        <dbReference type="Rhea" id="RHEA-COMP:11032"/>
        <dbReference type="ChEBI" id="CHEBI:29950"/>
        <dbReference type="ChEBI" id="CHEBI:57287"/>
        <dbReference type="ChEBI" id="CHEBI:57379"/>
        <dbReference type="ChEBI" id="CHEBI:74151"/>
        <dbReference type="EC" id="2.3.1.225"/>
    </reaction>
</comment>
<gene>
    <name evidence="10" type="ORF">BLNAU_5883</name>
</gene>
<dbReference type="PANTHER" id="PTHR24161">
    <property type="entry name" value="ANK_REP_REGION DOMAIN-CONTAINING PROTEIN-RELATED"/>
    <property type="match status" value="1"/>
</dbReference>
<dbReference type="PROSITE" id="PS50297">
    <property type="entry name" value="ANK_REP_REGION"/>
    <property type="match status" value="3"/>
</dbReference>
<evidence type="ECO:0000256" key="1">
    <source>
        <dbReference type="ARBA" id="ARBA00004141"/>
    </source>
</evidence>
<dbReference type="Proteomes" id="UP001281761">
    <property type="component" value="Unassembled WGS sequence"/>
</dbReference>
<protein>
    <recommendedName>
        <fullName evidence="8">Palmitoyltransferase</fullName>
        <ecNumber evidence="8">2.3.1.225</ecNumber>
    </recommendedName>
</protein>
<feature type="repeat" description="ANK" evidence="7">
    <location>
        <begin position="48"/>
        <end position="81"/>
    </location>
</feature>
<accession>A0ABQ9Y5S5</accession>
<feature type="repeat" description="ANK" evidence="7">
    <location>
        <begin position="114"/>
        <end position="146"/>
    </location>
</feature>
<evidence type="ECO:0000256" key="3">
    <source>
        <dbReference type="ARBA" id="ARBA00022737"/>
    </source>
</evidence>
<sequence>MDEELTTALNNGDLEKVKLYFDGHKDTLSNTALMTIFLKHFRNWETENGRSLLHIAIEMGSYEIVAEILERYGVSEKRDKDGFTGLHEGVFRGNRKIAVELLTRGLFVDDTDSDLHTPLHWAVHRNDFEIAFVLVYWGANVNARDKTGQSPLHFACLNGNGKLIDLLVKGGADVKMKDNLGQTPSLKLLGVMGRLSQEEAEEIQKSLKGHSSKGKNNLCIGKDVVIVIVLIQTLLMCGLSRVVPPDAREMEEYLLEGELGVVCVVCKLIRPPRSKHCGVCGHCVTRFDHHCGWIGNDVGAGNHALFLLFLLLFMVGDGVAIALLIACFVVTAKNISVGRAYAVNWSSFVSLPALVFGFVFPAQLLMQHMVAGAHNLTTNEMMNAQRYERFWDNGRFTNPHDRGCCANLRELFCACCLPRTLHPTTRHNEDGHELMGREEGLPDE</sequence>
<evidence type="ECO:0000313" key="11">
    <source>
        <dbReference type="Proteomes" id="UP001281761"/>
    </source>
</evidence>
<keyword evidence="11" id="KW-1185">Reference proteome</keyword>
<evidence type="ECO:0000256" key="7">
    <source>
        <dbReference type="PROSITE-ProRule" id="PRU00023"/>
    </source>
</evidence>
<dbReference type="InterPro" id="IPR001594">
    <property type="entry name" value="Palmitoyltrfase_DHHC"/>
</dbReference>
<evidence type="ECO:0000256" key="4">
    <source>
        <dbReference type="ARBA" id="ARBA00022989"/>
    </source>
</evidence>
<keyword evidence="8" id="KW-0808">Transferase</keyword>
<keyword evidence="6 8" id="KW-0472">Membrane</keyword>
<dbReference type="Pfam" id="PF12796">
    <property type="entry name" value="Ank_2"/>
    <property type="match status" value="1"/>
</dbReference>
<evidence type="ECO:0000256" key="5">
    <source>
        <dbReference type="ARBA" id="ARBA00023043"/>
    </source>
</evidence>
<feature type="repeat" description="ANK" evidence="7">
    <location>
        <begin position="147"/>
        <end position="179"/>
    </location>
</feature>
<proteinExistence type="inferred from homology"/>
<dbReference type="InterPro" id="IPR036770">
    <property type="entry name" value="Ankyrin_rpt-contain_sf"/>
</dbReference>
<dbReference type="SUPFAM" id="SSF48403">
    <property type="entry name" value="Ankyrin repeat"/>
    <property type="match status" value="1"/>
</dbReference>
<keyword evidence="4 8" id="KW-1133">Transmembrane helix</keyword>
<organism evidence="10 11">
    <name type="scientific">Blattamonas nauphoetae</name>
    <dbReference type="NCBI Taxonomy" id="2049346"/>
    <lineage>
        <taxon>Eukaryota</taxon>
        <taxon>Metamonada</taxon>
        <taxon>Preaxostyla</taxon>
        <taxon>Oxymonadida</taxon>
        <taxon>Blattamonas</taxon>
    </lineage>
</organism>
<comment type="similarity">
    <text evidence="8">Belongs to the DHHC palmitoyltransferase family.</text>
</comment>
<feature type="repeat" description="ANK" evidence="7">
    <location>
        <begin position="81"/>
        <end position="113"/>
    </location>
</feature>
<evidence type="ECO:0000256" key="6">
    <source>
        <dbReference type="ARBA" id="ARBA00023136"/>
    </source>
</evidence>
<name>A0ABQ9Y5S5_9EUKA</name>
<reference evidence="10 11" key="1">
    <citation type="journal article" date="2022" name="bioRxiv">
        <title>Genomics of Preaxostyla Flagellates Illuminates Evolutionary Transitions and the Path Towards Mitochondrial Loss.</title>
        <authorList>
            <person name="Novak L.V.F."/>
            <person name="Treitli S.C."/>
            <person name="Pyrih J."/>
            <person name="Halakuc P."/>
            <person name="Pipaliya S.V."/>
            <person name="Vacek V."/>
            <person name="Brzon O."/>
            <person name="Soukal P."/>
            <person name="Eme L."/>
            <person name="Dacks J.B."/>
            <person name="Karnkowska A."/>
            <person name="Elias M."/>
            <person name="Hampl V."/>
        </authorList>
    </citation>
    <scope>NUCLEOTIDE SEQUENCE [LARGE SCALE GENOMIC DNA]</scope>
    <source>
        <strain evidence="10">NAU3</strain>
        <tissue evidence="10">Gut</tissue>
    </source>
</reference>
<evidence type="ECO:0000313" key="10">
    <source>
        <dbReference type="EMBL" id="KAK2959088.1"/>
    </source>
</evidence>
<comment type="caution">
    <text evidence="10">The sequence shown here is derived from an EMBL/GenBank/DDBJ whole genome shotgun (WGS) entry which is preliminary data.</text>
</comment>
<feature type="transmembrane region" description="Helical" evidence="8">
    <location>
        <begin position="342"/>
        <end position="360"/>
    </location>
</feature>
<dbReference type="EMBL" id="JARBJD010000032">
    <property type="protein sequence ID" value="KAK2959088.1"/>
    <property type="molecule type" value="Genomic_DNA"/>
</dbReference>
<evidence type="ECO:0000256" key="8">
    <source>
        <dbReference type="RuleBase" id="RU079119"/>
    </source>
</evidence>
<evidence type="ECO:0000256" key="2">
    <source>
        <dbReference type="ARBA" id="ARBA00022692"/>
    </source>
</evidence>
<dbReference type="PANTHER" id="PTHR24161:SF85">
    <property type="entry name" value="PALMITOYLTRANSFERASE HIP14"/>
    <property type="match status" value="1"/>
</dbReference>
<keyword evidence="5 7" id="KW-0040">ANK repeat</keyword>
<dbReference type="SMART" id="SM00248">
    <property type="entry name" value="ANK"/>
    <property type="match status" value="4"/>
</dbReference>
<comment type="subcellular location">
    <subcellularLocation>
        <location evidence="1">Membrane</location>
        <topology evidence="1">Multi-pass membrane protein</topology>
    </subcellularLocation>
</comment>
<evidence type="ECO:0000259" key="9">
    <source>
        <dbReference type="Pfam" id="PF01529"/>
    </source>
</evidence>
<dbReference type="PROSITE" id="PS50088">
    <property type="entry name" value="ANK_REPEAT"/>
    <property type="match status" value="4"/>
</dbReference>
<feature type="transmembrane region" description="Helical" evidence="8">
    <location>
        <begin position="305"/>
        <end position="330"/>
    </location>
</feature>
<comment type="domain">
    <text evidence="8">The DHHC domain is required for palmitoyltransferase activity.</text>
</comment>
<dbReference type="Gene3D" id="1.25.40.20">
    <property type="entry name" value="Ankyrin repeat-containing domain"/>
    <property type="match status" value="1"/>
</dbReference>
<dbReference type="PROSITE" id="PS50216">
    <property type="entry name" value="DHHC"/>
    <property type="match status" value="1"/>
</dbReference>
<dbReference type="Pfam" id="PF13606">
    <property type="entry name" value="Ank_3"/>
    <property type="match status" value="1"/>
</dbReference>
<dbReference type="Pfam" id="PF01529">
    <property type="entry name" value="DHHC"/>
    <property type="match status" value="1"/>
</dbReference>
<keyword evidence="2 8" id="KW-0812">Transmembrane</keyword>
<keyword evidence="8" id="KW-0012">Acyltransferase</keyword>